<dbReference type="Pfam" id="PF04613">
    <property type="entry name" value="LpxD"/>
    <property type="match status" value="1"/>
</dbReference>
<dbReference type="PANTHER" id="PTHR43378:SF2">
    <property type="entry name" value="UDP-3-O-ACYLGLUCOSAMINE N-ACYLTRANSFERASE 1, MITOCHONDRIAL-RELATED"/>
    <property type="match status" value="1"/>
</dbReference>
<dbReference type="Gene3D" id="3.40.1390.10">
    <property type="entry name" value="MurE/MurF, N-terminal domain"/>
    <property type="match status" value="1"/>
</dbReference>
<evidence type="ECO:0000259" key="7">
    <source>
        <dbReference type="Pfam" id="PF04613"/>
    </source>
</evidence>
<reference evidence="8 9" key="2">
    <citation type="journal article" date="2016" name="Int. J. Syst. Evol. Microbiol.">
        <title>Flavisolibacter tropicus sp. nov., isolated from tropical soil.</title>
        <authorList>
            <person name="Lee J.J."/>
            <person name="Kang M.S."/>
            <person name="Kim G.S."/>
            <person name="Lee C.S."/>
            <person name="Lim S."/>
            <person name="Lee J."/>
            <person name="Roh S.H."/>
            <person name="Kang H."/>
            <person name="Ha J.M."/>
            <person name="Bae S."/>
            <person name="Jung H.Y."/>
            <person name="Kim M.K."/>
        </authorList>
    </citation>
    <scope>NUCLEOTIDE SEQUENCE [LARGE SCALE GENOMIC DNA]</scope>
    <source>
        <strain evidence="8 9">LCS9</strain>
    </source>
</reference>
<dbReference type="InterPro" id="IPR020573">
    <property type="entry name" value="UDP_GlcNAc_AcTrfase_non-rep"/>
</dbReference>
<dbReference type="OrthoDB" id="9784739at2"/>
<evidence type="ECO:0000313" key="8">
    <source>
        <dbReference type="EMBL" id="ANE51997.1"/>
    </source>
</evidence>
<dbReference type="KEGG" id="fla:SY85_17340"/>
<dbReference type="RefSeq" id="WP_066406138.1">
    <property type="nucleotide sequence ID" value="NZ_CP011390.1"/>
</dbReference>
<feature type="domain" description="UDP-3-O-[3-hydroxymyristoyl] glucosamine N-acyltransferase non-repeat region" evidence="7">
    <location>
        <begin position="29"/>
        <end position="92"/>
    </location>
</feature>
<reference evidence="9" key="1">
    <citation type="submission" date="2015-01" db="EMBL/GenBank/DDBJ databases">
        <title>Flavisolibacter sp./LCS9/ whole genome sequencing.</title>
        <authorList>
            <person name="Kim M.K."/>
            <person name="Srinivasan S."/>
            <person name="Lee J.-J."/>
        </authorList>
    </citation>
    <scope>NUCLEOTIDE SEQUENCE [LARGE SCALE GENOMIC DNA]</scope>
    <source>
        <strain evidence="9">LCS9</strain>
    </source>
</reference>
<evidence type="ECO:0000256" key="1">
    <source>
        <dbReference type="ARBA" id="ARBA00022516"/>
    </source>
</evidence>
<dbReference type="Pfam" id="PF00132">
    <property type="entry name" value="Hexapep"/>
    <property type="match status" value="1"/>
</dbReference>
<dbReference type="STRING" id="1492898.SY85_17340"/>
<dbReference type="Gene3D" id="2.160.10.10">
    <property type="entry name" value="Hexapeptide repeat proteins"/>
    <property type="match status" value="1"/>
</dbReference>
<gene>
    <name evidence="8" type="ORF">SY85_17340</name>
</gene>
<evidence type="ECO:0000313" key="9">
    <source>
        <dbReference type="Proteomes" id="UP000077177"/>
    </source>
</evidence>
<dbReference type="GO" id="GO:0016020">
    <property type="term" value="C:membrane"/>
    <property type="evidence" value="ECO:0007669"/>
    <property type="project" value="GOC"/>
</dbReference>
<evidence type="ECO:0000256" key="6">
    <source>
        <dbReference type="ARBA" id="ARBA00023315"/>
    </source>
</evidence>
<evidence type="ECO:0000256" key="3">
    <source>
        <dbReference type="ARBA" id="ARBA00022679"/>
    </source>
</evidence>
<dbReference type="CDD" id="cd03352">
    <property type="entry name" value="LbH_LpxD"/>
    <property type="match status" value="1"/>
</dbReference>
<name>A0A172TZ17_9BACT</name>
<dbReference type="EMBL" id="CP011390">
    <property type="protein sequence ID" value="ANE51997.1"/>
    <property type="molecule type" value="Genomic_DNA"/>
</dbReference>
<keyword evidence="2" id="KW-0441">Lipid A biosynthesis</keyword>
<evidence type="ECO:0000256" key="5">
    <source>
        <dbReference type="ARBA" id="ARBA00023098"/>
    </source>
</evidence>
<organism evidence="8 9">
    <name type="scientific">Flavisolibacter tropicus</name>
    <dbReference type="NCBI Taxonomy" id="1492898"/>
    <lineage>
        <taxon>Bacteria</taxon>
        <taxon>Pseudomonadati</taxon>
        <taxon>Bacteroidota</taxon>
        <taxon>Chitinophagia</taxon>
        <taxon>Chitinophagales</taxon>
        <taxon>Chitinophagaceae</taxon>
        <taxon>Flavisolibacter</taxon>
    </lineage>
</organism>
<proteinExistence type="predicted"/>
<dbReference type="InterPro" id="IPR011004">
    <property type="entry name" value="Trimer_LpxA-like_sf"/>
</dbReference>
<keyword evidence="6 8" id="KW-0012">Acyltransferase</keyword>
<evidence type="ECO:0000256" key="4">
    <source>
        <dbReference type="ARBA" id="ARBA00022737"/>
    </source>
</evidence>
<dbReference type="PATRIC" id="fig|1492898.3.peg.3770"/>
<keyword evidence="1" id="KW-0444">Lipid biosynthesis</keyword>
<protein>
    <submittedName>
        <fullName evidence="8">UDP-3-O-(3-hydroxymyristoyl) glucosamine N-acyltransferase</fullName>
    </submittedName>
</protein>
<dbReference type="GO" id="GO:0009245">
    <property type="term" value="P:lipid A biosynthetic process"/>
    <property type="evidence" value="ECO:0007669"/>
    <property type="project" value="UniProtKB-KW"/>
</dbReference>
<dbReference type="AlphaFoldDB" id="A0A172TZ17"/>
<dbReference type="InterPro" id="IPR001451">
    <property type="entry name" value="Hexapep"/>
</dbReference>
<keyword evidence="5" id="KW-0443">Lipid metabolism</keyword>
<keyword evidence="4" id="KW-0677">Repeat</keyword>
<keyword evidence="9" id="KW-1185">Reference proteome</keyword>
<sequence>MRFERPVPLTEIASLIGATIIGNKNSAATGINEIHKVEEGDLVFVDHPKYYQKCIDSAATFIIINQPTDFPSHKALLLVEQPFEAYQKIVQHFRPFMPSMKNVSDSAIIGEQTVIMPGAYVGNHVTIGNNCIIYPNVVIMDHCIIGDNCIIQAGTIIGSDAFYYNKKTNRPVHYKKMLSCGRVVIENDVEIGAGCTIDRGVSGDTLIGAGTKMDNLVHIGHDTVVGKNCLFAAQVGIAGATTLEDNVILWGQVGVSKTLTIGAGAEVYAQSGVPASLDGGKKYFGSPVQEAAVKMKEIVWIKRIPELWKKVTGE</sequence>
<dbReference type="GO" id="GO:0016410">
    <property type="term" value="F:N-acyltransferase activity"/>
    <property type="evidence" value="ECO:0007669"/>
    <property type="project" value="InterPro"/>
</dbReference>
<accession>A0A172TZ17</accession>
<dbReference type="NCBIfam" id="NF002060">
    <property type="entry name" value="PRK00892.1"/>
    <property type="match status" value="1"/>
</dbReference>
<dbReference type="PANTHER" id="PTHR43378">
    <property type="entry name" value="UDP-3-O-ACYLGLUCOSAMINE N-ACYLTRANSFERASE"/>
    <property type="match status" value="1"/>
</dbReference>
<dbReference type="InterPro" id="IPR007691">
    <property type="entry name" value="LpxD"/>
</dbReference>
<dbReference type="SUPFAM" id="SSF51161">
    <property type="entry name" value="Trimeric LpxA-like enzymes"/>
    <property type="match status" value="1"/>
</dbReference>
<keyword evidence="3 8" id="KW-0808">Transferase</keyword>
<evidence type="ECO:0000256" key="2">
    <source>
        <dbReference type="ARBA" id="ARBA00022556"/>
    </source>
</evidence>
<dbReference type="Proteomes" id="UP000077177">
    <property type="component" value="Chromosome"/>
</dbReference>